<dbReference type="Gene3D" id="3.40.50.1580">
    <property type="entry name" value="Nucleoside phosphorylase domain"/>
    <property type="match status" value="1"/>
</dbReference>
<dbReference type="SUPFAM" id="SSF53167">
    <property type="entry name" value="Purine and uridine phosphorylases"/>
    <property type="match status" value="1"/>
</dbReference>
<organism evidence="2 4">
    <name type="scientific">Haladaptatus paucihalophilus DX253</name>
    <dbReference type="NCBI Taxonomy" id="797209"/>
    <lineage>
        <taxon>Archaea</taxon>
        <taxon>Methanobacteriati</taxon>
        <taxon>Methanobacteriota</taxon>
        <taxon>Stenosarchaea group</taxon>
        <taxon>Halobacteria</taxon>
        <taxon>Halobacteriales</taxon>
        <taxon>Haladaptataceae</taxon>
        <taxon>Haladaptatus</taxon>
    </lineage>
</organism>
<sequence>MPIPNNGDKYDSPALFSAADAIDGQGGDTGVEIPKAVIITYQRDFFEKILAERTGDPIPIVRDFEVHPIDETVGVVVGFSIGAPATGTVAENLIAAGAEALCIVGGSGTLQRSIEPTDAIISDEAIRDEGVSYHYLPPEAEAEPSPELTERLEARFEESEVPTHRGTTWTTSAFYRETVAEIEEYADAGVVSVEMEAAALFAVAEFRGVDAAAVFDIGDLLTGEEWDPGIEYENVQPKLLDPAIAALHDHLNAEGSDADGRDGNGES</sequence>
<name>E7QR59_HALPU</name>
<accession>E7QR59</accession>
<dbReference type="GO" id="GO:0006152">
    <property type="term" value="P:purine nucleoside catabolic process"/>
    <property type="evidence" value="ECO:0007669"/>
    <property type="project" value="TreeGrafter"/>
</dbReference>
<dbReference type="Proteomes" id="UP000003751">
    <property type="component" value="Unassembled WGS sequence"/>
</dbReference>
<reference evidence="2 4" key="1">
    <citation type="journal article" date="2014" name="ISME J.">
        <title>Trehalose/2-sulfotrehalose biosynthesis and glycine-betaine uptake are widely spread mechanisms for osmoadaptation in the Halobacteriales.</title>
        <authorList>
            <person name="Youssef N.H."/>
            <person name="Savage-Ashlock K.N."/>
            <person name="McCully A.L."/>
            <person name="Luedtke B."/>
            <person name="Shaw E.I."/>
            <person name="Hoff W.D."/>
            <person name="Elshahed M.S."/>
        </authorList>
    </citation>
    <scope>NUCLEOTIDE SEQUENCE [LARGE SCALE GENOMIC DNA]</scope>
    <source>
        <strain evidence="2 4">DX253</strain>
    </source>
</reference>
<reference evidence="5" key="2">
    <citation type="submission" date="2016-11" db="EMBL/GenBank/DDBJ databases">
        <authorList>
            <person name="Varghese N."/>
            <person name="Submissions S."/>
        </authorList>
    </citation>
    <scope>NUCLEOTIDE SEQUENCE [LARGE SCALE GENOMIC DNA]</scope>
    <source>
        <strain evidence="5">DX253</strain>
    </source>
</reference>
<dbReference type="RefSeq" id="WP_007978111.1">
    <property type="nucleotide sequence ID" value="NZ_AEMG01000005.1"/>
</dbReference>
<dbReference type="AlphaFoldDB" id="E7QR59"/>
<dbReference type="STRING" id="797209.GCA_000376445_03918"/>
<evidence type="ECO:0000313" key="4">
    <source>
        <dbReference type="Proteomes" id="UP000003751"/>
    </source>
</evidence>
<dbReference type="InterPro" id="IPR035994">
    <property type="entry name" value="Nucleoside_phosphorylase_sf"/>
</dbReference>
<dbReference type="PANTHER" id="PTHR43691">
    <property type="entry name" value="URIDINE PHOSPHORYLASE"/>
    <property type="match status" value="1"/>
</dbReference>
<dbReference type="PATRIC" id="fig|797209.4.peg.1272"/>
<proteinExistence type="predicted"/>
<evidence type="ECO:0000259" key="1">
    <source>
        <dbReference type="Pfam" id="PF01048"/>
    </source>
</evidence>
<evidence type="ECO:0000313" key="3">
    <source>
        <dbReference type="EMBL" id="SHL17974.1"/>
    </source>
</evidence>
<dbReference type="Proteomes" id="UP000184203">
    <property type="component" value="Unassembled WGS sequence"/>
</dbReference>
<dbReference type="eggNOG" id="arCOG01324">
    <property type="taxonomic scope" value="Archaea"/>
</dbReference>
<dbReference type="GO" id="GO:0004731">
    <property type="term" value="F:purine-nucleoside phosphorylase activity"/>
    <property type="evidence" value="ECO:0007669"/>
    <property type="project" value="TreeGrafter"/>
</dbReference>
<dbReference type="EMBL" id="AEMG01000005">
    <property type="protein sequence ID" value="EFW92967.1"/>
    <property type="molecule type" value="Genomic_DNA"/>
</dbReference>
<dbReference type="PANTHER" id="PTHR43691:SF11">
    <property type="entry name" value="FI09636P-RELATED"/>
    <property type="match status" value="1"/>
</dbReference>
<dbReference type="EMBL" id="FRAN01000005">
    <property type="protein sequence ID" value="SHL17974.1"/>
    <property type="molecule type" value="Genomic_DNA"/>
</dbReference>
<keyword evidence="5" id="KW-1185">Reference proteome</keyword>
<dbReference type="OrthoDB" id="372302at2157"/>
<reference evidence="3" key="3">
    <citation type="submission" date="2016-11" db="EMBL/GenBank/DDBJ databases">
        <authorList>
            <person name="Jaros S."/>
            <person name="Januszkiewicz K."/>
            <person name="Wedrychowicz H."/>
        </authorList>
    </citation>
    <scope>NUCLEOTIDE SEQUENCE [LARGE SCALE GENOMIC DNA]</scope>
    <source>
        <strain evidence="3">DX253</strain>
    </source>
</reference>
<dbReference type="CDD" id="cd09007">
    <property type="entry name" value="NP-I_spr0068"/>
    <property type="match status" value="1"/>
</dbReference>
<dbReference type="InterPro" id="IPR000845">
    <property type="entry name" value="Nucleoside_phosphorylase_d"/>
</dbReference>
<feature type="domain" description="Nucleoside phosphorylase" evidence="1">
    <location>
        <begin position="65"/>
        <end position="225"/>
    </location>
</feature>
<dbReference type="GO" id="GO:0005829">
    <property type="term" value="C:cytosol"/>
    <property type="evidence" value="ECO:0007669"/>
    <property type="project" value="TreeGrafter"/>
</dbReference>
<evidence type="ECO:0000313" key="2">
    <source>
        <dbReference type="EMBL" id="EFW92967.1"/>
    </source>
</evidence>
<dbReference type="Pfam" id="PF01048">
    <property type="entry name" value="PNP_UDP_1"/>
    <property type="match status" value="1"/>
</dbReference>
<protein>
    <submittedName>
        <fullName evidence="3">Phosphorylase superfamily protein</fullName>
    </submittedName>
    <submittedName>
        <fullName evidence="2">Purine or other phosphorylase family 1</fullName>
    </submittedName>
</protein>
<gene>
    <name evidence="3" type="ORF">SAMN05444342_3154</name>
    <name evidence="2" type="ORF">ZOD2009_06409</name>
</gene>
<evidence type="ECO:0000313" key="5">
    <source>
        <dbReference type="Proteomes" id="UP000184203"/>
    </source>
</evidence>